<gene>
    <name evidence="12" type="ORF">LOTGIDRAFT_128394</name>
</gene>
<dbReference type="InterPro" id="IPR002048">
    <property type="entry name" value="EF_hand_dom"/>
</dbReference>
<dbReference type="InterPro" id="IPR019577">
    <property type="entry name" value="SPARC/Testican_Ca-bd-dom"/>
</dbReference>
<comment type="subcellular location">
    <subcellularLocation>
        <location evidence="1">Secreted</location>
    </subcellularLocation>
</comment>
<name>V4A0H3_LOTGI</name>
<evidence type="ECO:0000259" key="11">
    <source>
        <dbReference type="PROSITE" id="PS51465"/>
    </source>
</evidence>
<evidence type="ECO:0000259" key="10">
    <source>
        <dbReference type="PROSITE" id="PS51162"/>
    </source>
</evidence>
<keyword evidence="7" id="KW-0325">Glycoprotein</keyword>
<dbReference type="GO" id="GO:0005604">
    <property type="term" value="C:basement membrane"/>
    <property type="evidence" value="ECO:0007669"/>
    <property type="project" value="TreeGrafter"/>
</dbReference>
<evidence type="ECO:0000256" key="7">
    <source>
        <dbReference type="ARBA" id="ARBA00023180"/>
    </source>
</evidence>
<dbReference type="SUPFAM" id="SSF47473">
    <property type="entry name" value="EF-hand"/>
    <property type="match status" value="1"/>
</dbReference>
<dbReference type="OrthoDB" id="5986054at2759"/>
<reference evidence="12 13" key="1">
    <citation type="journal article" date="2013" name="Nature">
        <title>Insights into bilaterian evolution from three spiralian genomes.</title>
        <authorList>
            <person name="Simakov O."/>
            <person name="Marletaz F."/>
            <person name="Cho S.J."/>
            <person name="Edsinger-Gonzales E."/>
            <person name="Havlak P."/>
            <person name="Hellsten U."/>
            <person name="Kuo D.H."/>
            <person name="Larsson T."/>
            <person name="Lv J."/>
            <person name="Arendt D."/>
            <person name="Savage R."/>
            <person name="Osoegawa K."/>
            <person name="de Jong P."/>
            <person name="Grimwood J."/>
            <person name="Chapman J.A."/>
            <person name="Shapiro H."/>
            <person name="Aerts A."/>
            <person name="Otillar R.P."/>
            <person name="Terry A.Y."/>
            <person name="Boore J.L."/>
            <person name="Grigoriev I.V."/>
            <person name="Lindberg D.R."/>
            <person name="Seaver E.C."/>
            <person name="Weisblat D.A."/>
            <person name="Putnam N.H."/>
            <person name="Rokhsar D.S."/>
        </authorList>
    </citation>
    <scope>NUCLEOTIDE SEQUENCE [LARGE SCALE GENOMIC DNA]</scope>
</reference>
<dbReference type="EMBL" id="KB202990">
    <property type="protein sequence ID" value="ESO86761.1"/>
    <property type="molecule type" value="Genomic_DNA"/>
</dbReference>
<dbReference type="InterPro" id="IPR002350">
    <property type="entry name" value="Kazal_dom"/>
</dbReference>
<evidence type="ECO:0000313" key="13">
    <source>
        <dbReference type="Proteomes" id="UP000030746"/>
    </source>
</evidence>
<dbReference type="Pfam" id="PF00086">
    <property type="entry name" value="Thyroglobulin_1"/>
    <property type="match status" value="2"/>
</dbReference>
<dbReference type="Proteomes" id="UP000030746">
    <property type="component" value="Unassembled WGS sequence"/>
</dbReference>
<dbReference type="GO" id="GO:0005615">
    <property type="term" value="C:extracellular space"/>
    <property type="evidence" value="ECO:0007669"/>
    <property type="project" value="TreeGrafter"/>
</dbReference>
<keyword evidence="4" id="KW-0677">Repeat</keyword>
<feature type="disulfide bond" evidence="8">
    <location>
        <begin position="260"/>
        <end position="267"/>
    </location>
</feature>
<dbReference type="KEGG" id="lgi:LOTGIDRAFT_128394"/>
<evidence type="ECO:0000256" key="6">
    <source>
        <dbReference type="ARBA" id="ARBA00023157"/>
    </source>
</evidence>
<dbReference type="GeneID" id="20232826"/>
<dbReference type="OMA" id="KRMGPNP"/>
<dbReference type="InterPro" id="IPR051950">
    <property type="entry name" value="Dev_reg/Prot_inhib"/>
</dbReference>
<evidence type="ECO:0000256" key="2">
    <source>
        <dbReference type="ARBA" id="ARBA00022525"/>
    </source>
</evidence>
<dbReference type="InterPro" id="IPR036857">
    <property type="entry name" value="Thyroglobulin_1_sf"/>
</dbReference>
<protein>
    <recommendedName>
        <fullName evidence="14">SPARC-related modular calcium-binding protein 1</fullName>
    </recommendedName>
</protein>
<dbReference type="InterPro" id="IPR018247">
    <property type="entry name" value="EF_Hand_1_Ca_BS"/>
</dbReference>
<evidence type="ECO:0000313" key="12">
    <source>
        <dbReference type="EMBL" id="ESO86761.1"/>
    </source>
</evidence>
<evidence type="ECO:0000256" key="5">
    <source>
        <dbReference type="ARBA" id="ARBA00022837"/>
    </source>
</evidence>
<keyword evidence="3" id="KW-0732">Signal</keyword>
<feature type="disulfide bond" evidence="8">
    <location>
        <begin position="66"/>
        <end position="73"/>
    </location>
</feature>
<dbReference type="Gene3D" id="3.30.60.30">
    <property type="match status" value="1"/>
</dbReference>
<keyword evidence="2" id="KW-0964">Secreted</keyword>
<keyword evidence="6 8" id="KW-1015">Disulfide bond</keyword>
<dbReference type="Gene3D" id="4.10.800.10">
    <property type="entry name" value="Thyroglobulin type-1"/>
    <property type="match status" value="2"/>
</dbReference>
<dbReference type="HOGENOM" id="CLU_023483_0_0_1"/>
<dbReference type="CDD" id="cd00104">
    <property type="entry name" value="KAZAL_FS"/>
    <property type="match status" value="1"/>
</dbReference>
<evidence type="ECO:0000256" key="4">
    <source>
        <dbReference type="ARBA" id="ARBA00022737"/>
    </source>
</evidence>
<dbReference type="PROSITE" id="PS51162">
    <property type="entry name" value="THYROGLOBULIN_1_2"/>
    <property type="match status" value="2"/>
</dbReference>
<dbReference type="GO" id="GO:0008201">
    <property type="term" value="F:heparin binding"/>
    <property type="evidence" value="ECO:0007669"/>
    <property type="project" value="TreeGrafter"/>
</dbReference>
<dbReference type="Pfam" id="PF10591">
    <property type="entry name" value="SPARC_Ca_bdg"/>
    <property type="match status" value="1"/>
</dbReference>
<sequence>PVCGTDGMTYNSRCELKKAKKCDGRKVKVRMKGPCPGALAAIERKKNDEVFVPACNDDGTFAEVQCHSETGYCWCFTKDGRHIPGTSVSGKRPRCRDTMKTSRNVRLLSKWKSYNLYNTVNIQKQIVDWKFSELDRNNDGLLRFKEIRSFARMVRKLIKPRSCAKRFLKYCDSDGNKRIEKKEWTLCLGVDLKFSFQLFVSLNSDGQAEDSPLDVVGRNEESRSCMDEQKVAKLNHRNEPQANIYIPRCTEDGNWDKAQCHEATQYCWCVETVKGTPIPGTSTYKQEPNCTMQPEREMKGCPFQQKRKFLMDLMSDLAAEMAKIRGNNSINTIAQWKLSREKVAEWKLDHLDTNRNRVNTSNIMKEILWSLWRT</sequence>
<organism evidence="12 13">
    <name type="scientific">Lottia gigantea</name>
    <name type="common">Giant owl limpet</name>
    <dbReference type="NCBI Taxonomy" id="225164"/>
    <lineage>
        <taxon>Eukaryota</taxon>
        <taxon>Metazoa</taxon>
        <taxon>Spiralia</taxon>
        <taxon>Lophotrochozoa</taxon>
        <taxon>Mollusca</taxon>
        <taxon>Gastropoda</taxon>
        <taxon>Patellogastropoda</taxon>
        <taxon>Lottioidea</taxon>
        <taxon>Lottiidae</taxon>
        <taxon>Lottia</taxon>
    </lineage>
</organism>
<proteinExistence type="predicted"/>
<dbReference type="InterPro" id="IPR011992">
    <property type="entry name" value="EF-hand-dom_pair"/>
</dbReference>
<dbReference type="PROSITE" id="PS00018">
    <property type="entry name" value="EF_HAND_1"/>
    <property type="match status" value="1"/>
</dbReference>
<feature type="domain" description="Kazal-like" evidence="11">
    <location>
        <begin position="1"/>
        <end position="37"/>
    </location>
</feature>
<dbReference type="FunFam" id="4.10.800.10:FF:000004">
    <property type="entry name" value="SPARC-related modular calcium-binding protein 1"/>
    <property type="match status" value="1"/>
</dbReference>
<feature type="domain" description="Thyroglobulin type-1" evidence="10">
    <location>
        <begin position="32"/>
        <end position="95"/>
    </location>
</feature>
<feature type="non-terminal residue" evidence="12">
    <location>
        <position position="1"/>
    </location>
</feature>
<dbReference type="InterPro" id="IPR000716">
    <property type="entry name" value="Thyroglobulin_1"/>
</dbReference>
<dbReference type="Pfam" id="PF07648">
    <property type="entry name" value="Kazal_2"/>
    <property type="match status" value="1"/>
</dbReference>
<dbReference type="PROSITE" id="PS51465">
    <property type="entry name" value="KAZAL_2"/>
    <property type="match status" value="1"/>
</dbReference>
<accession>V4A0H3</accession>
<evidence type="ECO:0008006" key="14">
    <source>
        <dbReference type="Google" id="ProtNLM"/>
    </source>
</evidence>
<dbReference type="SMART" id="SM00211">
    <property type="entry name" value="TY"/>
    <property type="match status" value="2"/>
</dbReference>
<dbReference type="PANTHER" id="PTHR12352">
    <property type="entry name" value="SECRETED MODULAR CALCIUM-BINDING PROTEIN"/>
    <property type="match status" value="1"/>
</dbReference>
<dbReference type="RefSeq" id="XP_009062461.1">
    <property type="nucleotide sequence ID" value="XM_009064213.1"/>
</dbReference>
<dbReference type="Gene3D" id="1.10.238.10">
    <property type="entry name" value="EF-hand"/>
    <property type="match status" value="1"/>
</dbReference>
<dbReference type="PROSITE" id="PS00484">
    <property type="entry name" value="THYROGLOBULIN_1_1"/>
    <property type="match status" value="1"/>
</dbReference>
<dbReference type="SUPFAM" id="SSF100895">
    <property type="entry name" value="Kazal-type serine protease inhibitors"/>
    <property type="match status" value="1"/>
</dbReference>
<evidence type="ECO:0000259" key="9">
    <source>
        <dbReference type="PROSITE" id="PS50222"/>
    </source>
</evidence>
<keyword evidence="5" id="KW-0106">Calcium</keyword>
<dbReference type="SUPFAM" id="SSF57610">
    <property type="entry name" value="Thyroglobulin type-1 domain"/>
    <property type="match status" value="2"/>
</dbReference>
<evidence type="ECO:0000256" key="8">
    <source>
        <dbReference type="PROSITE-ProRule" id="PRU00500"/>
    </source>
</evidence>
<dbReference type="PANTHER" id="PTHR12352:SF3">
    <property type="entry name" value="NIDOGEN-2"/>
    <property type="match status" value="1"/>
</dbReference>
<evidence type="ECO:0000256" key="3">
    <source>
        <dbReference type="ARBA" id="ARBA00022729"/>
    </source>
</evidence>
<dbReference type="AlphaFoldDB" id="V4A0H3"/>
<dbReference type="GO" id="GO:0030198">
    <property type="term" value="P:extracellular matrix organization"/>
    <property type="evidence" value="ECO:0007669"/>
    <property type="project" value="TreeGrafter"/>
</dbReference>
<feature type="domain" description="EF-hand" evidence="9">
    <location>
        <begin position="122"/>
        <end position="157"/>
    </location>
</feature>
<dbReference type="GO" id="GO:0050840">
    <property type="term" value="F:extracellular matrix binding"/>
    <property type="evidence" value="ECO:0007669"/>
    <property type="project" value="TreeGrafter"/>
</dbReference>
<comment type="caution">
    <text evidence="8">Lacks conserved residue(s) required for the propagation of feature annotation.</text>
</comment>
<dbReference type="PROSITE" id="PS50222">
    <property type="entry name" value="EF_HAND_2"/>
    <property type="match status" value="1"/>
</dbReference>
<dbReference type="CTD" id="20232826"/>
<dbReference type="CDD" id="cd00191">
    <property type="entry name" value="TY"/>
    <property type="match status" value="2"/>
</dbReference>
<dbReference type="CDD" id="cd16234">
    <property type="entry name" value="EFh_SPARC_SMOC"/>
    <property type="match status" value="1"/>
</dbReference>
<feature type="domain" description="Thyroglobulin type-1" evidence="10">
    <location>
        <begin position="222"/>
        <end position="290"/>
    </location>
</feature>
<dbReference type="GO" id="GO:0005509">
    <property type="term" value="F:calcium ion binding"/>
    <property type="evidence" value="ECO:0007669"/>
    <property type="project" value="InterPro"/>
</dbReference>
<feature type="disulfide bond" evidence="8">
    <location>
        <begin position="75"/>
        <end position="95"/>
    </location>
</feature>
<evidence type="ECO:0000256" key="1">
    <source>
        <dbReference type="ARBA" id="ARBA00004613"/>
    </source>
</evidence>
<dbReference type="InterPro" id="IPR036058">
    <property type="entry name" value="Kazal_dom_sf"/>
</dbReference>
<dbReference type="STRING" id="225164.V4A0H3"/>
<keyword evidence="13" id="KW-1185">Reference proteome</keyword>